<dbReference type="InterPro" id="IPR025151">
    <property type="entry name" value="ELYS_dom"/>
</dbReference>
<keyword evidence="2" id="KW-0539">Nucleus</keyword>
<evidence type="ECO:0000256" key="3">
    <source>
        <dbReference type="SAM" id="MobiDB-lite"/>
    </source>
</evidence>
<feature type="domain" description="ELYS-like" evidence="4">
    <location>
        <begin position="49"/>
        <end position="261"/>
    </location>
</feature>
<evidence type="ECO:0000256" key="2">
    <source>
        <dbReference type="ARBA" id="ARBA00023242"/>
    </source>
</evidence>
<reference evidence="5 6" key="1">
    <citation type="submission" date="2015-08" db="EMBL/GenBank/DDBJ databases">
        <title>Next Generation Sequencing and Analysis of the Genome of Puccinia sorghi L Schw, the Causal Agent of Maize Common Rust.</title>
        <authorList>
            <person name="Rochi L."/>
            <person name="Burguener G."/>
            <person name="Darino M."/>
            <person name="Turjanski A."/>
            <person name="Kreff E."/>
            <person name="Dieguez M.J."/>
            <person name="Sacco F."/>
        </authorList>
    </citation>
    <scope>NUCLEOTIDE SEQUENCE [LARGE SCALE GENOMIC DNA]</scope>
    <source>
        <strain evidence="5 6">RO10H11247</strain>
    </source>
</reference>
<evidence type="ECO:0000313" key="6">
    <source>
        <dbReference type="Proteomes" id="UP000037035"/>
    </source>
</evidence>
<feature type="compositionally biased region" description="Low complexity" evidence="3">
    <location>
        <begin position="589"/>
        <end position="619"/>
    </location>
</feature>
<feature type="compositionally biased region" description="Pro residues" evidence="3">
    <location>
        <begin position="773"/>
        <end position="783"/>
    </location>
</feature>
<feature type="compositionally biased region" description="Basic residues" evidence="3">
    <location>
        <begin position="620"/>
        <end position="634"/>
    </location>
</feature>
<accession>A0A0L6VNM0</accession>
<protein>
    <recommendedName>
        <fullName evidence="4">ELYS-like domain-containing protein</fullName>
    </recommendedName>
</protein>
<dbReference type="GO" id="GO:0005634">
    <property type="term" value="C:nucleus"/>
    <property type="evidence" value="ECO:0007669"/>
    <property type="project" value="UniProtKB-SubCell"/>
</dbReference>
<dbReference type="OrthoDB" id="20729at2759"/>
<dbReference type="EMBL" id="LAVV01003333">
    <property type="protein sequence ID" value="KNZ62202.1"/>
    <property type="molecule type" value="Genomic_DNA"/>
</dbReference>
<comment type="caution">
    <text evidence="5">The sequence shown here is derived from an EMBL/GenBank/DDBJ whole genome shotgun (WGS) entry which is preliminary data.</text>
</comment>
<feature type="compositionally biased region" description="Basic residues" evidence="3">
    <location>
        <begin position="784"/>
        <end position="799"/>
    </location>
</feature>
<gene>
    <name evidence="5" type="ORF">VP01_12g3</name>
</gene>
<evidence type="ECO:0000259" key="4">
    <source>
        <dbReference type="Pfam" id="PF13934"/>
    </source>
</evidence>
<proteinExistence type="predicted"/>
<feature type="compositionally biased region" description="Basic residues" evidence="3">
    <location>
        <begin position="732"/>
        <end position="747"/>
    </location>
</feature>
<name>A0A0L6VNM0_9BASI</name>
<sequence>MDQSIFSLFTTKDWPFQSPNQPSSDEQDTRAASTTIKLRSRQETIDGLLFFDRLMKIANIPNFNLLFPPTHPSRLRHLLDSIEACHFDLLKKNCLVYYLLKEYRDSRETRFAIDRLIPSHFSRGLDGLWALDHSQWQAAIRSMSDPSVTPDFLPEIIRTLATQPPVKLRSHFLMRFYQLIQPSLDLTSIEFVLRAMCINSNLRAAWALQRSYNRPHRDKLLRIIFETCFGLNDHRQPLSEALQILIAFPFDEVEDSNLSRFAVRAPQLLPASHSMVAIQFYLNKLTCEARYIEAIRFERELSESAGIVSNPDIDRVIRGIAEILPEVQRNMLELEFDEQHPILNPAHNSAGMAQDASNEMDLSASYDVCSLAWDPPDSPPVLPPPTSLTEARRQQELINQPKPALPKTSLPLSASPFLRRAMPRMSLDRSSVPQKVLLQALAYTRQPPAPSSRSPILEEESVQMDGNGDPGDSEMSSPQAPSRVTPRFTHFVAPSRQATSATKPPPPPPNFSTSFARSSVMVPGSPFHRLSFSEAEKQSPSVPEERWPSHIAFTPRRPSSHKRAEERPVKQQQQQQPSVTQNRSEARHAASSSESSDEPVVSRPAPAAPKQQFAAVVVPRHSRREPKSPPKKVARVSTTSARRPPPPPPAQVERVLPGGLHFDDEEMDELPEKNHQHDDDQPEAPSSRNENHSKENQPSSHRSTITTVRKKIKMDQTQHLQGSTTVPPITPRRSRRLHSTTPAKKRMLLPGAMVDHDSLNDDDDDDNNNHQQPPEPPQPPPKKTPAKPKTTRRKAFPNK</sequence>
<feature type="compositionally biased region" description="Basic and acidic residues" evidence="3">
    <location>
        <begin position="670"/>
        <end position="679"/>
    </location>
</feature>
<dbReference type="Pfam" id="PF13934">
    <property type="entry name" value="ELYS"/>
    <property type="match status" value="1"/>
</dbReference>
<evidence type="ECO:0000256" key="1">
    <source>
        <dbReference type="ARBA" id="ARBA00004123"/>
    </source>
</evidence>
<evidence type="ECO:0000313" key="5">
    <source>
        <dbReference type="EMBL" id="KNZ62202.1"/>
    </source>
</evidence>
<dbReference type="Proteomes" id="UP000037035">
    <property type="component" value="Unassembled WGS sequence"/>
</dbReference>
<organism evidence="5 6">
    <name type="scientific">Puccinia sorghi</name>
    <dbReference type="NCBI Taxonomy" id="27349"/>
    <lineage>
        <taxon>Eukaryota</taxon>
        <taxon>Fungi</taxon>
        <taxon>Dikarya</taxon>
        <taxon>Basidiomycota</taxon>
        <taxon>Pucciniomycotina</taxon>
        <taxon>Pucciniomycetes</taxon>
        <taxon>Pucciniales</taxon>
        <taxon>Pucciniaceae</taxon>
        <taxon>Puccinia</taxon>
    </lineage>
</organism>
<feature type="compositionally biased region" description="Polar residues" evidence="3">
    <location>
        <begin position="715"/>
        <end position="727"/>
    </location>
</feature>
<feature type="compositionally biased region" description="Polar residues" evidence="3">
    <location>
        <begin position="17"/>
        <end position="33"/>
    </location>
</feature>
<comment type="subcellular location">
    <subcellularLocation>
        <location evidence="1">Nucleus</location>
    </subcellularLocation>
</comment>
<dbReference type="VEuPathDB" id="FungiDB:VP01_12g3"/>
<feature type="region of interest" description="Disordered" evidence="3">
    <location>
        <begin position="13"/>
        <end position="33"/>
    </location>
</feature>
<feature type="region of interest" description="Disordered" evidence="3">
    <location>
        <begin position="443"/>
        <end position="799"/>
    </location>
</feature>
<feature type="compositionally biased region" description="Polar residues" evidence="3">
    <location>
        <begin position="696"/>
        <end position="707"/>
    </location>
</feature>
<keyword evidence="6" id="KW-1185">Reference proteome</keyword>
<dbReference type="AlphaFoldDB" id="A0A0L6VNM0"/>
<dbReference type="STRING" id="27349.A0A0L6VNM0"/>